<dbReference type="RefSeq" id="WP_064121973.1">
    <property type="nucleotide sequence ID" value="NZ_CP015243.1"/>
</dbReference>
<name>A0A172YD18_9GAMM</name>
<dbReference type="AlphaFoldDB" id="A0A172YD18"/>
<dbReference type="KEGG" id="haa:A5892_05655"/>
<protein>
    <submittedName>
        <fullName evidence="2">3-beta hydroxysteroid dehydrogenase</fullName>
    </submittedName>
</protein>
<sequence>MKVAVIGISGNAGSRLATELLARGHQVTGIARSPQSSPSHQWLTLVRGDANDAEGLAALLAGHDAVIHAARFSSVDPDAVIAAVERAEVPRLLLVGGAATLLDGQDRRLLDDPDFPAAYRDEAQGGARFLARLQQTSGLDWTFLSPSAELVIGERTEHFRLGEDHLLVDEQGRSWVSYEDLAVALVDELERPAHSRRRFTVGY</sequence>
<proteinExistence type="predicted"/>
<dbReference type="GO" id="GO:0016646">
    <property type="term" value="F:oxidoreductase activity, acting on the CH-NH group of donors, NAD or NADP as acceptor"/>
    <property type="evidence" value="ECO:0007669"/>
    <property type="project" value="TreeGrafter"/>
</dbReference>
<dbReference type="InterPro" id="IPR016040">
    <property type="entry name" value="NAD(P)-bd_dom"/>
</dbReference>
<accession>A0A172YD18</accession>
<gene>
    <name evidence="2" type="ORF">A5892_05655</name>
</gene>
<dbReference type="EMBL" id="CP015243">
    <property type="protein sequence ID" value="ANF57016.1"/>
    <property type="molecule type" value="Genomic_DNA"/>
</dbReference>
<feature type="domain" description="NAD(P)-binding" evidence="1">
    <location>
        <begin position="7"/>
        <end position="192"/>
    </location>
</feature>
<dbReference type="PANTHER" id="PTHR43355:SF2">
    <property type="entry name" value="FLAVIN REDUCTASE (NADPH)"/>
    <property type="match status" value="1"/>
</dbReference>
<dbReference type="SUPFAM" id="SSF51735">
    <property type="entry name" value="NAD(P)-binding Rossmann-fold domains"/>
    <property type="match status" value="1"/>
</dbReference>
<dbReference type="InterPro" id="IPR051606">
    <property type="entry name" value="Polyketide_Oxido-like"/>
</dbReference>
<reference evidence="2 3" key="1">
    <citation type="submission" date="2016-04" db="EMBL/GenBank/DDBJ databases">
        <title>Complete Genome Sequence of Halotalea alkalilenta IHB B 13600.</title>
        <authorList>
            <person name="Swarnkar M.K."/>
            <person name="Sharma A."/>
            <person name="Kaushal K."/>
            <person name="Soni R."/>
            <person name="Rana S."/>
            <person name="Singh A.K."/>
            <person name="Gulati A."/>
        </authorList>
    </citation>
    <scope>NUCLEOTIDE SEQUENCE [LARGE SCALE GENOMIC DNA]</scope>
    <source>
        <strain evidence="2 3">IHB B 13600</strain>
    </source>
</reference>
<evidence type="ECO:0000313" key="3">
    <source>
        <dbReference type="Proteomes" id="UP000077875"/>
    </source>
</evidence>
<dbReference type="Proteomes" id="UP000077875">
    <property type="component" value="Chromosome"/>
</dbReference>
<dbReference type="Pfam" id="PF13460">
    <property type="entry name" value="NAD_binding_10"/>
    <property type="match status" value="1"/>
</dbReference>
<organism evidence="2 3">
    <name type="scientific">Halotalea alkalilenta</name>
    <dbReference type="NCBI Taxonomy" id="376489"/>
    <lineage>
        <taxon>Bacteria</taxon>
        <taxon>Pseudomonadati</taxon>
        <taxon>Pseudomonadota</taxon>
        <taxon>Gammaproteobacteria</taxon>
        <taxon>Oceanospirillales</taxon>
        <taxon>Halomonadaceae</taxon>
        <taxon>Halotalea</taxon>
    </lineage>
</organism>
<evidence type="ECO:0000259" key="1">
    <source>
        <dbReference type="Pfam" id="PF13460"/>
    </source>
</evidence>
<keyword evidence="3" id="KW-1185">Reference proteome</keyword>
<evidence type="ECO:0000313" key="2">
    <source>
        <dbReference type="EMBL" id="ANF57016.1"/>
    </source>
</evidence>
<dbReference type="Gene3D" id="3.40.50.720">
    <property type="entry name" value="NAD(P)-binding Rossmann-like Domain"/>
    <property type="match status" value="1"/>
</dbReference>
<dbReference type="STRING" id="376489.A5892_05655"/>
<dbReference type="InterPro" id="IPR036291">
    <property type="entry name" value="NAD(P)-bd_dom_sf"/>
</dbReference>
<dbReference type="PANTHER" id="PTHR43355">
    <property type="entry name" value="FLAVIN REDUCTASE (NADPH)"/>
    <property type="match status" value="1"/>
</dbReference>